<keyword evidence="11" id="KW-1185">Reference proteome</keyword>
<evidence type="ECO:0000256" key="6">
    <source>
        <dbReference type="ARBA" id="ARBA00047268"/>
    </source>
</evidence>
<organism evidence="10 11">
    <name type="scientific">Sinocyclocheilus grahami</name>
    <name type="common">Dianchi golden-line fish</name>
    <name type="synonym">Barbus grahami</name>
    <dbReference type="NCBI Taxonomy" id="75366"/>
    <lineage>
        <taxon>Eukaryota</taxon>
        <taxon>Metazoa</taxon>
        <taxon>Chordata</taxon>
        <taxon>Craniata</taxon>
        <taxon>Vertebrata</taxon>
        <taxon>Euteleostomi</taxon>
        <taxon>Actinopterygii</taxon>
        <taxon>Neopterygii</taxon>
        <taxon>Teleostei</taxon>
        <taxon>Ostariophysi</taxon>
        <taxon>Cypriniformes</taxon>
        <taxon>Cyprinidae</taxon>
        <taxon>Cyprininae</taxon>
        <taxon>Sinocyclocheilus</taxon>
    </lineage>
</organism>
<feature type="transmembrane region" description="Helical" evidence="9">
    <location>
        <begin position="55"/>
        <end position="85"/>
    </location>
</feature>
<dbReference type="EC" id="3.1.4.12" evidence="3"/>
<reference evidence="10" key="2">
    <citation type="submission" date="2025-09" db="UniProtKB">
        <authorList>
            <consortium name="Ensembl"/>
        </authorList>
    </citation>
    <scope>IDENTIFICATION</scope>
</reference>
<comment type="pathway">
    <text evidence="2">Sphingolipid metabolism.</text>
</comment>
<evidence type="ECO:0000256" key="7">
    <source>
        <dbReference type="ARBA" id="ARBA00049371"/>
    </source>
</evidence>
<feature type="region of interest" description="Disordered" evidence="8">
    <location>
        <begin position="200"/>
        <end position="260"/>
    </location>
</feature>
<dbReference type="PANTHER" id="PTHR16320">
    <property type="entry name" value="SPHINGOMYELINASE FAMILY MEMBER"/>
    <property type="match status" value="1"/>
</dbReference>
<evidence type="ECO:0000256" key="3">
    <source>
        <dbReference type="ARBA" id="ARBA00012369"/>
    </source>
</evidence>
<dbReference type="InterPro" id="IPR038772">
    <property type="entry name" value="Sph/SMPD2-like"/>
</dbReference>
<sequence length="479" mass="53322">MVLHTSPYPSAFLSFLSRLSWAFVFPCYWLLDRLLASCVATSLEKRRRSQDPCSFLALGVLISTPLYLVLLLASLPFAFIGFLLWAPLQTIRNPYIYSHQKPDKHGAEQGTSTGTGAALAEWRLQGRSFCFGSANVCLLPDSLARFNNLADTQRRAREVGKRIRNGASRPQIKIYIDSPTNTSISAASFCSLATQGFRRTSSLDHRPEPVVTTEPETEDCPLHPAGVQISITSPDSEPTEAEKENHQTGDGDTGSLESRTASRESLVRFHAADGGISPNNTLSQHRTSVFKRPIGRKRRHGDDGFDHEISAFFPANLDFLCLQEVFERRAADRLRRQLHRYFPFVLSDVGRYGWKGCCSRFKFLNSGLLLASRYPILDAHYECFPNGHSEDALAAKGVLFAKVQVGSSAQDQRVVGYIACTHLHAIEGGCLYTHTNRADRLISVKTGYIHGVDESCLCWRLKVYRRSLNVKSTCAVGNN</sequence>
<dbReference type="AlphaFoldDB" id="A0A672NB16"/>
<dbReference type="UniPathway" id="UPA00222"/>
<dbReference type="GO" id="GO:0005737">
    <property type="term" value="C:cytoplasm"/>
    <property type="evidence" value="ECO:0007669"/>
    <property type="project" value="TreeGrafter"/>
</dbReference>
<dbReference type="Proteomes" id="UP000472262">
    <property type="component" value="Unassembled WGS sequence"/>
</dbReference>
<dbReference type="PANTHER" id="PTHR16320:SF8">
    <property type="entry name" value="SPHINGOMYELIN PHOSPHODIESTERASE 3"/>
    <property type="match status" value="1"/>
</dbReference>
<comment type="catalytic activity">
    <reaction evidence="6">
        <text>a sphingomyelin + H2O = phosphocholine + an N-acylsphing-4-enine + H(+)</text>
        <dbReference type="Rhea" id="RHEA:19253"/>
        <dbReference type="ChEBI" id="CHEBI:15377"/>
        <dbReference type="ChEBI" id="CHEBI:15378"/>
        <dbReference type="ChEBI" id="CHEBI:17636"/>
        <dbReference type="ChEBI" id="CHEBI:52639"/>
        <dbReference type="ChEBI" id="CHEBI:295975"/>
        <dbReference type="EC" id="3.1.4.12"/>
    </reaction>
    <physiologicalReaction direction="left-to-right" evidence="6">
        <dbReference type="Rhea" id="RHEA:19254"/>
    </physiologicalReaction>
</comment>
<dbReference type="Gene3D" id="3.60.10.10">
    <property type="entry name" value="Endonuclease/exonuclease/phosphatase"/>
    <property type="match status" value="1"/>
</dbReference>
<evidence type="ECO:0000256" key="2">
    <source>
        <dbReference type="ARBA" id="ARBA00004991"/>
    </source>
</evidence>
<evidence type="ECO:0000256" key="1">
    <source>
        <dbReference type="ARBA" id="ARBA00004760"/>
    </source>
</evidence>
<evidence type="ECO:0000256" key="9">
    <source>
        <dbReference type="SAM" id="Phobius"/>
    </source>
</evidence>
<keyword evidence="5" id="KW-0746">Sphingolipid metabolism</keyword>
<dbReference type="Ensembl" id="ENSSGRT00000051002.1">
    <property type="protein sequence ID" value="ENSSGRP00000047693.1"/>
    <property type="gene ID" value="ENSSGRG00000025454.1"/>
</dbReference>
<dbReference type="GO" id="GO:0016020">
    <property type="term" value="C:membrane"/>
    <property type="evidence" value="ECO:0007669"/>
    <property type="project" value="GOC"/>
</dbReference>
<reference evidence="10" key="1">
    <citation type="submission" date="2025-08" db="UniProtKB">
        <authorList>
            <consortium name="Ensembl"/>
        </authorList>
    </citation>
    <scope>IDENTIFICATION</scope>
</reference>
<evidence type="ECO:0000313" key="10">
    <source>
        <dbReference type="Ensembl" id="ENSSGRP00000047693.1"/>
    </source>
</evidence>
<dbReference type="GO" id="GO:0006684">
    <property type="term" value="P:sphingomyelin metabolic process"/>
    <property type="evidence" value="ECO:0007669"/>
    <property type="project" value="TreeGrafter"/>
</dbReference>
<keyword evidence="9" id="KW-1133">Transmembrane helix</keyword>
<evidence type="ECO:0000256" key="4">
    <source>
        <dbReference type="ARBA" id="ARBA00022801"/>
    </source>
</evidence>
<evidence type="ECO:0000256" key="5">
    <source>
        <dbReference type="ARBA" id="ARBA00022919"/>
    </source>
</evidence>
<dbReference type="CDD" id="cd09078">
    <property type="entry name" value="nSMase"/>
    <property type="match status" value="1"/>
</dbReference>
<keyword evidence="9" id="KW-0812">Transmembrane</keyword>
<comment type="pathway">
    <text evidence="1">Lipid metabolism; sphingolipid metabolism.</text>
</comment>
<keyword evidence="4" id="KW-0378">Hydrolase</keyword>
<keyword evidence="5" id="KW-0443">Lipid metabolism</keyword>
<dbReference type="InterPro" id="IPR017766">
    <property type="entry name" value="Sphingomyelinase/PLipase_C"/>
</dbReference>
<proteinExistence type="predicted"/>
<feature type="transmembrane region" description="Helical" evidence="9">
    <location>
        <begin position="20"/>
        <end position="43"/>
    </location>
</feature>
<dbReference type="GO" id="GO:0005576">
    <property type="term" value="C:extracellular region"/>
    <property type="evidence" value="ECO:0007669"/>
    <property type="project" value="InterPro"/>
</dbReference>
<keyword evidence="9" id="KW-0472">Membrane</keyword>
<dbReference type="SUPFAM" id="SSF56219">
    <property type="entry name" value="DNase I-like"/>
    <property type="match status" value="1"/>
</dbReference>
<dbReference type="GO" id="GO:0004767">
    <property type="term" value="F:sphingomyelin phosphodiesterase activity"/>
    <property type="evidence" value="ECO:0007669"/>
    <property type="project" value="UniProtKB-EC"/>
</dbReference>
<evidence type="ECO:0000313" key="11">
    <source>
        <dbReference type="Proteomes" id="UP000472262"/>
    </source>
</evidence>
<protein>
    <recommendedName>
        <fullName evidence="3">sphingomyelin phosphodiesterase</fullName>
        <ecNumber evidence="3">3.1.4.12</ecNumber>
    </recommendedName>
</protein>
<comment type="catalytic activity">
    <reaction evidence="7">
        <text>N-(hexadecanoyl)-sphing-4-enine-1-phosphocholine + H2O = N-hexadecanoylsphing-4-enine + phosphocholine + H(+)</text>
        <dbReference type="Rhea" id="RHEA:45644"/>
        <dbReference type="ChEBI" id="CHEBI:15377"/>
        <dbReference type="ChEBI" id="CHEBI:15378"/>
        <dbReference type="ChEBI" id="CHEBI:72959"/>
        <dbReference type="ChEBI" id="CHEBI:78646"/>
        <dbReference type="ChEBI" id="CHEBI:295975"/>
    </reaction>
    <physiologicalReaction direction="left-to-right" evidence="7">
        <dbReference type="Rhea" id="RHEA:45645"/>
    </physiologicalReaction>
</comment>
<feature type="compositionally biased region" description="Basic and acidic residues" evidence="8">
    <location>
        <begin position="240"/>
        <end position="249"/>
    </location>
</feature>
<evidence type="ECO:0000256" key="8">
    <source>
        <dbReference type="SAM" id="MobiDB-lite"/>
    </source>
</evidence>
<name>A0A672NB16_SINGR</name>
<accession>A0A672NB16</accession>
<dbReference type="InterPro" id="IPR036691">
    <property type="entry name" value="Endo/exonu/phosph_ase_sf"/>
</dbReference>